<evidence type="ECO:0000313" key="1">
    <source>
        <dbReference type="EMBL" id="KAK0747065.1"/>
    </source>
</evidence>
<protein>
    <submittedName>
        <fullName evidence="1">Uncharacterized protein</fullName>
    </submittedName>
</protein>
<dbReference type="EMBL" id="JAUKUD010000004">
    <property type="protein sequence ID" value="KAK0747065.1"/>
    <property type="molecule type" value="Genomic_DNA"/>
</dbReference>
<sequence>MSSTAQYQQPQRVQQPPDLHLLAIPRKLRDMIYRQFLLIDAEDGYIFHFETGKLRTATKKPIDLNLIYTCRQVTDEMRGLAFKTHTISFKTLYSHDLSFLAYRFRKFTRMRLDNGLGAMLAHILPLISPSTTQKINNHFGEDIMERFIRLLSVWRPAQNNPYRDDALAFNYNALRQTLKLAITDPISRHRLSTKYFKQYMTGSSPARGRFNVPLPEDALSVGAILDIERQEEEFYEGYQRALSDGLFIRRFSAAAAAIHFFKSIPSTTRSQTRTIIVHEDHASIGGSTDILGFVPFCVENSHLRVQQRNFPKVLSSHLAIFENNAVPEAISTVFVAEAQPEWTLAMLQRSLAEVTAWVKSVDPSMSNEDGYMRYEGRYICKSWLAVVQAMVNNENAGQVRFDFEVDPRLATVWSNNKAQTMGSASSNHDG</sequence>
<comment type="caution">
    <text evidence="1">The sequence shown here is derived from an EMBL/GenBank/DDBJ whole genome shotgun (WGS) entry which is preliminary data.</text>
</comment>
<reference evidence="1" key="1">
    <citation type="submission" date="2023-06" db="EMBL/GenBank/DDBJ databases">
        <title>Genome-scale phylogeny and comparative genomics of the fungal order Sordariales.</title>
        <authorList>
            <consortium name="Lawrence Berkeley National Laboratory"/>
            <person name="Hensen N."/>
            <person name="Bonometti L."/>
            <person name="Westerberg I."/>
            <person name="Brannstrom I.O."/>
            <person name="Guillou S."/>
            <person name="Cros-Aarteil S."/>
            <person name="Calhoun S."/>
            <person name="Haridas S."/>
            <person name="Kuo A."/>
            <person name="Mondo S."/>
            <person name="Pangilinan J."/>
            <person name="Riley R."/>
            <person name="LaButti K."/>
            <person name="Andreopoulos B."/>
            <person name="Lipzen A."/>
            <person name="Chen C."/>
            <person name="Yanf M."/>
            <person name="Daum C."/>
            <person name="Ng V."/>
            <person name="Clum A."/>
            <person name="Steindorff A."/>
            <person name="Ohm R."/>
            <person name="Martin F."/>
            <person name="Silar P."/>
            <person name="Natvig D."/>
            <person name="Lalanne C."/>
            <person name="Gautier V."/>
            <person name="Ament-velasquez S.L."/>
            <person name="Kruys A."/>
            <person name="Hutchinson M.I."/>
            <person name="Powell A.J."/>
            <person name="Barry K."/>
            <person name="Miller A.N."/>
            <person name="Grigoriev I.V."/>
            <person name="Debuchy R."/>
            <person name="Gladieux P."/>
            <person name="Thoren M.H."/>
            <person name="Johannesson H."/>
        </authorList>
    </citation>
    <scope>NUCLEOTIDE SEQUENCE</scope>
    <source>
        <strain evidence="1">SMH3187-1</strain>
    </source>
</reference>
<accession>A0AA40EX06</accession>
<evidence type="ECO:0000313" key="2">
    <source>
        <dbReference type="Proteomes" id="UP001172155"/>
    </source>
</evidence>
<proteinExistence type="predicted"/>
<name>A0AA40EX06_9PEZI</name>
<organism evidence="1 2">
    <name type="scientific">Schizothecium vesticola</name>
    <dbReference type="NCBI Taxonomy" id="314040"/>
    <lineage>
        <taxon>Eukaryota</taxon>
        <taxon>Fungi</taxon>
        <taxon>Dikarya</taxon>
        <taxon>Ascomycota</taxon>
        <taxon>Pezizomycotina</taxon>
        <taxon>Sordariomycetes</taxon>
        <taxon>Sordariomycetidae</taxon>
        <taxon>Sordariales</taxon>
        <taxon>Schizotheciaceae</taxon>
        <taxon>Schizothecium</taxon>
    </lineage>
</organism>
<dbReference type="Proteomes" id="UP001172155">
    <property type="component" value="Unassembled WGS sequence"/>
</dbReference>
<keyword evidence="2" id="KW-1185">Reference proteome</keyword>
<gene>
    <name evidence="1" type="ORF">B0T18DRAFT_489457</name>
</gene>
<dbReference type="AlphaFoldDB" id="A0AA40EX06"/>